<dbReference type="PANTHER" id="PTHR34990">
    <property type="entry name" value="UDP-2,3-DIACYLGLUCOSAMINE HYDROLASE-RELATED"/>
    <property type="match status" value="1"/>
</dbReference>
<keyword evidence="1" id="KW-1003">Cell membrane</keyword>
<dbReference type="PANTHER" id="PTHR34990:SF2">
    <property type="entry name" value="BLL8164 PROTEIN"/>
    <property type="match status" value="1"/>
</dbReference>
<evidence type="ECO:0000259" key="6">
    <source>
        <dbReference type="Pfam" id="PF00149"/>
    </source>
</evidence>
<dbReference type="InterPro" id="IPR029052">
    <property type="entry name" value="Metallo-depent_PP-like"/>
</dbReference>
<dbReference type="Proteomes" id="UP001163156">
    <property type="component" value="Chromosome"/>
</dbReference>
<keyword evidence="2" id="KW-0997">Cell inner membrane</keyword>
<evidence type="ECO:0000256" key="3">
    <source>
        <dbReference type="ARBA" id="ARBA00022723"/>
    </source>
</evidence>
<keyword evidence="4" id="KW-0472">Membrane</keyword>
<keyword evidence="3" id="KW-0479">Metal-binding</keyword>
<dbReference type="RefSeq" id="WP_264808856.1">
    <property type="nucleotide sequence ID" value="NZ_CP110226.1"/>
</dbReference>
<keyword evidence="8" id="KW-1185">Reference proteome</keyword>
<dbReference type="Pfam" id="PF00149">
    <property type="entry name" value="Metallophos"/>
    <property type="match status" value="1"/>
</dbReference>
<accession>A0ABY6MF18</accession>
<dbReference type="CDD" id="cd07398">
    <property type="entry name" value="MPP_YbbF-LpxH"/>
    <property type="match status" value="1"/>
</dbReference>
<proteinExistence type="predicted"/>
<dbReference type="EMBL" id="CP110226">
    <property type="protein sequence ID" value="UZD22386.1"/>
    <property type="molecule type" value="Genomic_DNA"/>
</dbReference>
<dbReference type="InterPro" id="IPR043461">
    <property type="entry name" value="LpxH-like"/>
</dbReference>
<evidence type="ECO:0000256" key="4">
    <source>
        <dbReference type="ARBA" id="ARBA00023136"/>
    </source>
</evidence>
<evidence type="ECO:0000313" key="7">
    <source>
        <dbReference type="EMBL" id="UZD22386.1"/>
    </source>
</evidence>
<dbReference type="SUPFAM" id="SSF56300">
    <property type="entry name" value="Metallo-dependent phosphatases"/>
    <property type="match status" value="1"/>
</dbReference>
<reference evidence="7" key="1">
    <citation type="submission" date="2022-10" db="EMBL/GenBank/DDBJ databases">
        <title>Algoriphagus sp. a novel bacteria isolate from halophytes salicornia europaea.</title>
        <authorList>
            <person name="Peng Y."/>
            <person name="Jiang L."/>
            <person name="Lee J."/>
        </authorList>
    </citation>
    <scope>NUCLEOTIDE SEQUENCE</scope>
    <source>
        <strain evidence="7">TR-M5</strain>
    </source>
</reference>
<evidence type="ECO:0000256" key="1">
    <source>
        <dbReference type="ARBA" id="ARBA00022475"/>
    </source>
</evidence>
<keyword evidence="5" id="KW-0464">Manganese</keyword>
<feature type="domain" description="Calcineurin-like phosphoesterase" evidence="6">
    <location>
        <begin position="6"/>
        <end position="206"/>
    </location>
</feature>
<evidence type="ECO:0000313" key="8">
    <source>
        <dbReference type="Proteomes" id="UP001163156"/>
    </source>
</evidence>
<dbReference type="InterPro" id="IPR004843">
    <property type="entry name" value="Calcineurin-like_PHP"/>
</dbReference>
<evidence type="ECO:0000256" key="5">
    <source>
        <dbReference type="ARBA" id="ARBA00023211"/>
    </source>
</evidence>
<dbReference type="Gene3D" id="3.60.21.10">
    <property type="match status" value="1"/>
</dbReference>
<sequence length="291" mass="33876">MKTQFKTIVISDVHLGTKGSKAKEIARFLKQYDCENLILNGDIIDGWQLKKSGSWKRKHTRFFNRILKMIENHDTKVFYLRGNHDDFLDQILPFQMGNLSIQKDMIYESHGKKYFITHGDVFDSITTNLRWIAYLGDMGYTFLLWLNRVVNHYRIKRGLPYFSLSQYVKGKVKSAVSYIDQYEEELAKMAKAKGCDGIICGHIHKPENREIDGIQYLNSGDWVETMSALAEDHEGNWQLIYYNEINFKEAKDDSLHEFFIGRVESPVVPLREVSFEGKKDDLEPPSISSIQ</sequence>
<gene>
    <name evidence="7" type="ORF">OM944_17220</name>
</gene>
<organism evidence="7 8">
    <name type="scientific">Algoriphagus halophytocola</name>
    <dbReference type="NCBI Taxonomy" id="2991499"/>
    <lineage>
        <taxon>Bacteria</taxon>
        <taxon>Pseudomonadati</taxon>
        <taxon>Bacteroidota</taxon>
        <taxon>Cytophagia</taxon>
        <taxon>Cytophagales</taxon>
        <taxon>Cyclobacteriaceae</taxon>
        <taxon>Algoriphagus</taxon>
    </lineage>
</organism>
<name>A0ABY6MF18_9BACT</name>
<protein>
    <submittedName>
        <fullName evidence="7">UDP-2,3-diacylglucosamine diphosphatase</fullName>
    </submittedName>
</protein>
<evidence type="ECO:0000256" key="2">
    <source>
        <dbReference type="ARBA" id="ARBA00022519"/>
    </source>
</evidence>